<dbReference type="InterPro" id="IPR050345">
    <property type="entry name" value="Aliph_Amidase/BUP"/>
</dbReference>
<dbReference type="RefSeq" id="WP_306105992.1">
    <property type="nucleotide sequence ID" value="NZ_CP120988.1"/>
</dbReference>
<evidence type="ECO:0000259" key="2">
    <source>
        <dbReference type="PROSITE" id="PS50263"/>
    </source>
</evidence>
<gene>
    <name evidence="3" type="ORF">P8A19_06655</name>
</gene>
<dbReference type="CDD" id="cd07197">
    <property type="entry name" value="nitrilase"/>
    <property type="match status" value="1"/>
</dbReference>
<dbReference type="InterPro" id="IPR036526">
    <property type="entry name" value="C-N_Hydrolase_sf"/>
</dbReference>
<dbReference type="Pfam" id="PF00795">
    <property type="entry name" value="CN_hydrolase"/>
    <property type="match status" value="2"/>
</dbReference>
<proteinExistence type="predicted"/>
<dbReference type="EMBL" id="CP120988">
    <property type="protein sequence ID" value="WLQ55138.1"/>
    <property type="molecule type" value="Genomic_DNA"/>
</dbReference>
<dbReference type="Proteomes" id="UP001235744">
    <property type="component" value="Chromosome"/>
</dbReference>
<evidence type="ECO:0000313" key="3">
    <source>
        <dbReference type="EMBL" id="WLQ55138.1"/>
    </source>
</evidence>
<dbReference type="SUPFAM" id="SSF56317">
    <property type="entry name" value="Carbon-nitrogen hydrolase"/>
    <property type="match status" value="2"/>
</dbReference>
<keyword evidence="4" id="KW-1185">Reference proteome</keyword>
<organism evidence="3 4">
    <name type="scientific">Streptomyces poriferorum</name>
    <dbReference type="NCBI Taxonomy" id="2798799"/>
    <lineage>
        <taxon>Bacteria</taxon>
        <taxon>Bacillati</taxon>
        <taxon>Actinomycetota</taxon>
        <taxon>Actinomycetes</taxon>
        <taxon>Kitasatosporales</taxon>
        <taxon>Streptomycetaceae</taxon>
        <taxon>Streptomyces</taxon>
    </lineage>
</organism>
<dbReference type="PANTHER" id="PTHR43674:SF16">
    <property type="entry name" value="CARBON-NITROGEN FAMILY, PUTATIVE (AFU_ORTHOLOGUE AFUA_5G02350)-RELATED"/>
    <property type="match status" value="1"/>
</dbReference>
<keyword evidence="1 3" id="KW-0378">Hydrolase</keyword>
<dbReference type="PANTHER" id="PTHR43674">
    <property type="entry name" value="NITRILASE C965.09-RELATED"/>
    <property type="match status" value="1"/>
</dbReference>
<dbReference type="InterPro" id="IPR003010">
    <property type="entry name" value="C-N_Hydrolase"/>
</dbReference>
<dbReference type="PROSITE" id="PS50263">
    <property type="entry name" value="CN_HYDROLASE"/>
    <property type="match status" value="1"/>
</dbReference>
<dbReference type="Gene3D" id="3.60.110.10">
    <property type="entry name" value="Carbon-nitrogen hydrolase"/>
    <property type="match status" value="2"/>
</dbReference>
<feature type="domain" description="CN hydrolase" evidence="2">
    <location>
        <begin position="8"/>
        <end position="269"/>
    </location>
</feature>
<dbReference type="GO" id="GO:0016787">
    <property type="term" value="F:hydrolase activity"/>
    <property type="evidence" value="ECO:0007669"/>
    <property type="project" value="UniProtKB-KW"/>
</dbReference>
<sequence length="588" mass="61032">MARVAGSVRVAAAQFAVGEDKESNLAAVLRAVDEAASLGAALVVLPEFCNHLSWYGDRAHALREACRPEDPFLTAVAQAAARHGLFVKLHVTLATEGAAPDRDDGMRITAASLLFGPDGTLLGRADKQTLMGSENDHLDPADSEGPVIDTPLGRFGLYSCMEGVVNEVCRGLALRGAQVLLNSLNSFALDEASLHIPVRAAENKVWVVAANKIGPLIPDDHLAAVSAGLGVPPEALHGAGESQIVRPDGTVVARAPRTREAVVVADIEPAAADDKRRPDGTDLFAARRPWLYGPIASEPRPSSPFPAERAASVTAAVLRPAGQGETALREAVALVSRAAGTGARLIVLPELFLWPDGVVPGDDPDPSSLTSAAVDALAGALRGTDALLACTFPEAGVHTGLLLGAGGPVLRVPQLHPCARHSGWAVEKPAPPSTHDAAWGRVALVVGDDALHPETFRLAALAGADTAAVCHTGAEPWEHTLGLPERSAENRINVVAAGHGQGAIHALPVNFGLWQSRDGGFTGRISHPLTTPAAGPLTLSDVHPAQAVRRLVSRRTDLVDGRPWRLAGALTAPDPGALAVPEPAPRTS</sequence>
<accession>A0ABY9ILS7</accession>
<evidence type="ECO:0000313" key="4">
    <source>
        <dbReference type="Proteomes" id="UP001235744"/>
    </source>
</evidence>
<evidence type="ECO:0000256" key="1">
    <source>
        <dbReference type="ARBA" id="ARBA00022801"/>
    </source>
</evidence>
<protein>
    <submittedName>
        <fullName evidence="3">Nitrilase-related carbon-nitrogen hydrolase</fullName>
    </submittedName>
</protein>
<reference evidence="3 4" key="1">
    <citation type="submission" date="2023-03" db="EMBL/GenBank/DDBJ databases">
        <title>Isolation and description of six Streptomyces strains from soil environments, able to metabolize different microbial glucans.</title>
        <authorList>
            <person name="Widen T."/>
            <person name="Larsbrink J."/>
        </authorList>
    </citation>
    <scope>NUCLEOTIDE SEQUENCE [LARGE SCALE GENOMIC DNA]</scope>
    <source>
        <strain evidence="3 4">Alt2</strain>
    </source>
</reference>
<name>A0ABY9ILS7_9ACTN</name>